<gene>
    <name evidence="3" type="ORF">Rsub_12174</name>
</gene>
<feature type="repeat" description="ARM" evidence="1">
    <location>
        <begin position="281"/>
        <end position="325"/>
    </location>
</feature>
<sequence length="394" mass="38614">MAQSHASRHAVSEHLADRHAPQGAAPPPGRAEAEAVTEAYGRRRIPRLVGVLTSPTASSGDRTAALHTLNTLLATQEAKAEAIAAGAPAALVACLLGLPSGGGRPEDGAAPSAAATEAAAAQQWLCCTALGALAQLRQGRAALSGAVGLEALMSALATVPEPAAAALRAFSASTDGVAALRACPASACAALVDALGRVGTGLAAARDAAAVLGAVAAAGGVLEACGAQVPAAVAGLARRVVRFPLDGANGGLLRAVLAEACTCLRALSRDPEGKAQVRVAGGIEVLAAVLKAPGADAELRRVAAAALAGLAVDAAAKLPVVVNAGAPLVALLRAAGEDAEAAGAAAAALRLSAESLDARRKLEVLMPPGQAEALLGRLPEAPPSYRYVATVPRG</sequence>
<dbReference type="SMART" id="SM00185">
    <property type="entry name" value="ARM"/>
    <property type="match status" value="3"/>
</dbReference>
<evidence type="ECO:0000313" key="4">
    <source>
        <dbReference type="Proteomes" id="UP000247498"/>
    </source>
</evidence>
<comment type="caution">
    <text evidence="3">The sequence shown here is derived from an EMBL/GenBank/DDBJ whole genome shotgun (WGS) entry which is preliminary data.</text>
</comment>
<dbReference type="InterPro" id="IPR011989">
    <property type="entry name" value="ARM-like"/>
</dbReference>
<name>A0A2V0PN77_9CHLO</name>
<dbReference type="InParanoid" id="A0A2V0PN77"/>
<dbReference type="InterPro" id="IPR000225">
    <property type="entry name" value="Armadillo"/>
</dbReference>
<organism evidence="3 4">
    <name type="scientific">Raphidocelis subcapitata</name>
    <dbReference type="NCBI Taxonomy" id="307507"/>
    <lineage>
        <taxon>Eukaryota</taxon>
        <taxon>Viridiplantae</taxon>
        <taxon>Chlorophyta</taxon>
        <taxon>core chlorophytes</taxon>
        <taxon>Chlorophyceae</taxon>
        <taxon>CS clade</taxon>
        <taxon>Sphaeropleales</taxon>
        <taxon>Selenastraceae</taxon>
        <taxon>Raphidocelis</taxon>
    </lineage>
</organism>
<dbReference type="Proteomes" id="UP000247498">
    <property type="component" value="Unassembled WGS sequence"/>
</dbReference>
<keyword evidence="4" id="KW-1185">Reference proteome</keyword>
<protein>
    <submittedName>
        <fullName evidence="3">Uncharacterized protein</fullName>
    </submittedName>
</protein>
<dbReference type="STRING" id="307507.A0A2V0PN77"/>
<dbReference type="AlphaFoldDB" id="A0A2V0PN77"/>
<proteinExistence type="predicted"/>
<dbReference type="SUPFAM" id="SSF48371">
    <property type="entry name" value="ARM repeat"/>
    <property type="match status" value="1"/>
</dbReference>
<dbReference type="EMBL" id="BDRX01000155">
    <property type="protein sequence ID" value="GBF99370.1"/>
    <property type="molecule type" value="Genomic_DNA"/>
</dbReference>
<dbReference type="PROSITE" id="PS50176">
    <property type="entry name" value="ARM_REPEAT"/>
    <property type="match status" value="1"/>
</dbReference>
<dbReference type="Gene3D" id="1.25.10.10">
    <property type="entry name" value="Leucine-rich Repeat Variant"/>
    <property type="match status" value="2"/>
</dbReference>
<evidence type="ECO:0000256" key="1">
    <source>
        <dbReference type="PROSITE-ProRule" id="PRU00259"/>
    </source>
</evidence>
<dbReference type="InterPro" id="IPR016024">
    <property type="entry name" value="ARM-type_fold"/>
</dbReference>
<evidence type="ECO:0000313" key="3">
    <source>
        <dbReference type="EMBL" id="GBF99370.1"/>
    </source>
</evidence>
<evidence type="ECO:0000256" key="2">
    <source>
        <dbReference type="SAM" id="MobiDB-lite"/>
    </source>
</evidence>
<reference evidence="3 4" key="1">
    <citation type="journal article" date="2018" name="Sci. Rep.">
        <title>Raphidocelis subcapitata (=Pseudokirchneriella subcapitata) provides an insight into genome evolution and environmental adaptations in the Sphaeropleales.</title>
        <authorList>
            <person name="Suzuki S."/>
            <person name="Yamaguchi H."/>
            <person name="Nakajima N."/>
            <person name="Kawachi M."/>
        </authorList>
    </citation>
    <scope>NUCLEOTIDE SEQUENCE [LARGE SCALE GENOMIC DNA]</scope>
    <source>
        <strain evidence="3 4">NIES-35</strain>
    </source>
</reference>
<feature type="compositionally biased region" description="Basic and acidic residues" evidence="2">
    <location>
        <begin position="10"/>
        <end position="20"/>
    </location>
</feature>
<accession>A0A2V0PN77</accession>
<feature type="region of interest" description="Disordered" evidence="2">
    <location>
        <begin position="1"/>
        <end position="35"/>
    </location>
</feature>